<dbReference type="Pfam" id="PF04226">
    <property type="entry name" value="Transgly_assoc"/>
    <property type="match status" value="1"/>
</dbReference>
<comment type="caution">
    <text evidence="8">The sequence shown here is derived from an EMBL/GenBank/DDBJ whole genome shotgun (WGS) entry which is preliminary data.</text>
</comment>
<evidence type="ECO:0000256" key="3">
    <source>
        <dbReference type="ARBA" id="ARBA00022475"/>
    </source>
</evidence>
<evidence type="ECO:0008006" key="10">
    <source>
        <dbReference type="Google" id="ProtNLM"/>
    </source>
</evidence>
<organism evidence="8 9">
    <name type="scientific">Ligilactobacillus murinus DSM 20452 = NBRC 14221</name>
    <dbReference type="NCBI Taxonomy" id="1423772"/>
    <lineage>
        <taxon>Bacteria</taxon>
        <taxon>Bacillati</taxon>
        <taxon>Bacillota</taxon>
        <taxon>Bacilli</taxon>
        <taxon>Lactobacillales</taxon>
        <taxon>Lactobacillaceae</taxon>
        <taxon>Ligilactobacillus</taxon>
    </lineage>
</organism>
<dbReference type="Proteomes" id="UP000051612">
    <property type="component" value="Unassembled WGS sequence"/>
</dbReference>
<dbReference type="PATRIC" id="fig|1423772.3.peg.51"/>
<protein>
    <recommendedName>
        <fullName evidence="10">Integral membrane protein</fullName>
    </recommendedName>
</protein>
<dbReference type="InterPro" id="IPR007341">
    <property type="entry name" value="Transgly_assoc"/>
</dbReference>
<gene>
    <name evidence="8" type="ORF">FC48_GL000039</name>
</gene>
<evidence type="ECO:0000313" key="8">
    <source>
        <dbReference type="EMBL" id="KRM75623.1"/>
    </source>
</evidence>
<dbReference type="GO" id="GO:0005886">
    <property type="term" value="C:plasma membrane"/>
    <property type="evidence" value="ECO:0007669"/>
    <property type="project" value="UniProtKB-SubCell"/>
</dbReference>
<accession>A0A0R2B8Y1</accession>
<evidence type="ECO:0000256" key="6">
    <source>
        <dbReference type="ARBA" id="ARBA00023136"/>
    </source>
</evidence>
<evidence type="ECO:0000313" key="9">
    <source>
        <dbReference type="Proteomes" id="UP000051612"/>
    </source>
</evidence>
<comment type="similarity">
    <text evidence="2">Belongs to the UPF0410 family.</text>
</comment>
<feature type="transmembrane region" description="Helical" evidence="7">
    <location>
        <begin position="6"/>
        <end position="22"/>
    </location>
</feature>
<evidence type="ECO:0000256" key="4">
    <source>
        <dbReference type="ARBA" id="ARBA00022692"/>
    </source>
</evidence>
<dbReference type="AlphaFoldDB" id="A0A0R2B8Y1"/>
<sequence>MLHWLWVLIVGAIIGAIAGALTKNGGSMGWISNILAGLIGSSLGEALLGAWGPQLAGMAIIPSIIGAVILVLIVSAIFSRRAHA</sequence>
<keyword evidence="6 7" id="KW-0472">Membrane</keyword>
<feature type="transmembrane region" description="Helical" evidence="7">
    <location>
        <begin position="34"/>
        <end position="52"/>
    </location>
</feature>
<name>A0A0R2B8Y1_9LACO</name>
<dbReference type="EMBL" id="AYYN01000062">
    <property type="protein sequence ID" value="KRM75623.1"/>
    <property type="molecule type" value="Genomic_DNA"/>
</dbReference>
<dbReference type="RefSeq" id="WP_056958910.1">
    <property type="nucleotide sequence ID" value="NZ_AYYN01000062.1"/>
</dbReference>
<proteinExistence type="inferred from homology"/>
<evidence type="ECO:0000256" key="1">
    <source>
        <dbReference type="ARBA" id="ARBA00004651"/>
    </source>
</evidence>
<keyword evidence="5 7" id="KW-1133">Transmembrane helix</keyword>
<comment type="subcellular location">
    <subcellularLocation>
        <location evidence="1">Cell membrane</location>
        <topology evidence="1">Multi-pass membrane protein</topology>
    </subcellularLocation>
</comment>
<keyword evidence="3" id="KW-1003">Cell membrane</keyword>
<feature type="transmembrane region" description="Helical" evidence="7">
    <location>
        <begin position="58"/>
        <end position="78"/>
    </location>
</feature>
<dbReference type="PANTHER" id="PTHR33884:SF3">
    <property type="entry name" value="UPF0410 PROTEIN YMGE"/>
    <property type="match status" value="1"/>
</dbReference>
<evidence type="ECO:0000256" key="2">
    <source>
        <dbReference type="ARBA" id="ARBA00011006"/>
    </source>
</evidence>
<evidence type="ECO:0000256" key="7">
    <source>
        <dbReference type="SAM" id="Phobius"/>
    </source>
</evidence>
<dbReference type="PANTHER" id="PTHR33884">
    <property type="entry name" value="UPF0410 PROTEIN YMGE"/>
    <property type="match status" value="1"/>
</dbReference>
<evidence type="ECO:0000256" key="5">
    <source>
        <dbReference type="ARBA" id="ARBA00022989"/>
    </source>
</evidence>
<reference evidence="8 9" key="1">
    <citation type="journal article" date="2015" name="Genome Announc.">
        <title>Expanding the biotechnology potential of lactobacilli through comparative genomics of 213 strains and associated genera.</title>
        <authorList>
            <person name="Sun Z."/>
            <person name="Harris H.M."/>
            <person name="McCann A."/>
            <person name="Guo C."/>
            <person name="Argimon S."/>
            <person name="Zhang W."/>
            <person name="Yang X."/>
            <person name="Jeffery I.B."/>
            <person name="Cooney J.C."/>
            <person name="Kagawa T.F."/>
            <person name="Liu W."/>
            <person name="Song Y."/>
            <person name="Salvetti E."/>
            <person name="Wrobel A."/>
            <person name="Rasinkangas P."/>
            <person name="Parkhill J."/>
            <person name="Rea M.C."/>
            <person name="O'Sullivan O."/>
            <person name="Ritari J."/>
            <person name="Douillard F.P."/>
            <person name="Paul Ross R."/>
            <person name="Yang R."/>
            <person name="Briner A.E."/>
            <person name="Felis G.E."/>
            <person name="de Vos W.M."/>
            <person name="Barrangou R."/>
            <person name="Klaenhammer T.R."/>
            <person name="Caufield P.W."/>
            <person name="Cui Y."/>
            <person name="Zhang H."/>
            <person name="O'Toole P.W."/>
        </authorList>
    </citation>
    <scope>NUCLEOTIDE SEQUENCE [LARGE SCALE GENOMIC DNA]</scope>
    <source>
        <strain evidence="8 9">DSM 20452</strain>
    </source>
</reference>
<keyword evidence="4 7" id="KW-0812">Transmembrane</keyword>